<evidence type="ECO:0000256" key="1">
    <source>
        <dbReference type="SAM" id="Phobius"/>
    </source>
</evidence>
<organismHost>
    <name type="scientific">Ornithodoros moubata</name>
    <name type="common">Soft tick</name>
    <name type="synonym">Argasid tick</name>
    <dbReference type="NCBI Taxonomy" id="6938"/>
</organismHost>
<organismHost>
    <name type="scientific">Potamochoerus larvatus</name>
    <name type="common">Bushpig</name>
    <dbReference type="NCBI Taxonomy" id="273792"/>
</organismHost>
<keyword evidence="1" id="KW-0472">Membrane</keyword>
<feature type="transmembrane region" description="Helical" evidence="1">
    <location>
        <begin position="22"/>
        <end position="42"/>
    </location>
</feature>
<evidence type="ECO:0000313" key="3">
    <source>
        <dbReference type="Proteomes" id="UP000500872"/>
    </source>
</evidence>
<organismHost>
    <name type="scientific">Ornithodoros</name>
    <name type="common">relapsing fever ticks</name>
    <dbReference type="NCBI Taxonomy" id="6937"/>
</organismHost>
<protein>
    <submittedName>
        <fullName evidence="2">Uncharacterized protein</fullName>
    </submittedName>
</protein>
<name>A0A6G6AGG1_ASF</name>
<keyword evidence="1" id="KW-0812">Transmembrane</keyword>
<organismHost>
    <name type="scientific">Sus scrofa</name>
    <name type="common">Pig</name>
    <dbReference type="NCBI Taxonomy" id="9823"/>
</organismHost>
<organismHost>
    <name type="scientific">Phacochoerus aethiopicus</name>
    <name type="common">Warthog</name>
    <dbReference type="NCBI Taxonomy" id="85517"/>
</organismHost>
<accession>A0A6G6AGG1</accession>
<dbReference type="Proteomes" id="UP000500872">
    <property type="component" value="Segment"/>
</dbReference>
<keyword evidence="1" id="KW-1133">Transmembrane helix</keyword>
<evidence type="ECO:0000313" key="2">
    <source>
        <dbReference type="EMBL" id="QID21214.1"/>
    </source>
</evidence>
<organism evidence="2 3">
    <name type="scientific">African swine fever virus</name>
    <name type="common">ASFV</name>
    <dbReference type="NCBI Taxonomy" id="10497"/>
    <lineage>
        <taxon>Viruses</taxon>
        <taxon>Varidnaviria</taxon>
        <taxon>Bamfordvirae</taxon>
        <taxon>Nucleocytoviricota</taxon>
        <taxon>Pokkesviricetes</taxon>
        <taxon>Asfuvirales</taxon>
        <taxon>Asfarviridae</taxon>
        <taxon>Asfivirus</taxon>
        <taxon>Asfivirus haemorrhagiae</taxon>
    </lineage>
</organism>
<sequence>MLRAFNVHICKVKLDLNRFPKLIYFSMVALVFISNIHVKHLFYNLRNSIVHKIVKAFDVIPYQSCRVYCGGDKAQHISLCKLLIIHGFNGAVGYLRPQGFHDYEVLH</sequence>
<organismHost>
    <name type="scientific">Phacochoerus africanus</name>
    <name type="common">Warthog</name>
    <dbReference type="NCBI Taxonomy" id="41426"/>
</organismHost>
<reference evidence="3" key="1">
    <citation type="submission" date="2020-01" db="EMBL/GenBank/DDBJ databases">
        <authorList>
            <person name="Chastagner A."/>
            <person name="Le Potier M.-F."/>
            <person name="Pereira de Oliveira R."/>
        </authorList>
    </citation>
    <scope>NUCLEOTIDE SEQUENCE [LARGE SCALE GENOMIC DNA]</scope>
    <source>
        <strain evidence="3">Liv13/33</strain>
    </source>
</reference>
<dbReference type="EMBL" id="MN913970">
    <property type="protein sequence ID" value="QID21214.1"/>
    <property type="molecule type" value="Genomic_DNA"/>
</dbReference>
<proteinExistence type="predicted"/>